<evidence type="ECO:0000259" key="8">
    <source>
        <dbReference type="SMART" id="SM00244"/>
    </source>
</evidence>
<keyword evidence="10" id="KW-1185">Reference proteome</keyword>
<keyword evidence="4 6" id="KW-1133">Transmembrane helix</keyword>
<reference evidence="9 10" key="1">
    <citation type="submission" date="2021-12" db="EMBL/GenBank/DDBJ databases">
        <title>Genome sequencing of bacteria with rrn-lacking chromosome and rrn-plasmid.</title>
        <authorList>
            <person name="Anda M."/>
            <person name="Iwasaki W."/>
        </authorList>
    </citation>
    <scope>NUCLEOTIDE SEQUENCE [LARGE SCALE GENOMIC DNA]</scope>
    <source>
        <strain evidence="9 10">NBRC 101262</strain>
        <plasmid evidence="9 10">pPP1</plasmid>
    </source>
</reference>
<dbReference type="InterPro" id="IPR036013">
    <property type="entry name" value="Band_7/SPFH_dom_sf"/>
</dbReference>
<evidence type="ECO:0000256" key="7">
    <source>
        <dbReference type="SAM" id="Coils"/>
    </source>
</evidence>
<dbReference type="PANTHER" id="PTHR43327">
    <property type="entry name" value="STOMATIN-LIKE PROTEIN 2, MITOCHONDRIAL"/>
    <property type="match status" value="1"/>
</dbReference>
<comment type="function">
    <text evidence="6">HflC and HflK could encode or regulate a protease.</text>
</comment>
<dbReference type="RefSeq" id="WP_421953310.1">
    <property type="nucleotide sequence ID" value="NZ_AP025293.1"/>
</dbReference>
<geneLocation type="plasmid" evidence="9 10">
    <name>pPP1</name>
</geneLocation>
<keyword evidence="7" id="KW-0175">Coiled coil</keyword>
<dbReference type="InterPro" id="IPR050710">
    <property type="entry name" value="Band7/mec-2_domain"/>
</dbReference>
<feature type="transmembrane region" description="Helical" evidence="6">
    <location>
        <begin position="26"/>
        <end position="45"/>
    </location>
</feature>
<protein>
    <recommendedName>
        <fullName evidence="6">Protein HflK</fullName>
    </recommendedName>
</protein>
<dbReference type="CDD" id="cd03404">
    <property type="entry name" value="SPFH_HflK"/>
    <property type="match status" value="1"/>
</dbReference>
<gene>
    <name evidence="9" type="ORF">PEPS_31520</name>
</gene>
<feature type="coiled-coil region" evidence="7">
    <location>
        <begin position="213"/>
        <end position="240"/>
    </location>
</feature>
<evidence type="ECO:0000313" key="9">
    <source>
        <dbReference type="EMBL" id="BDD00872.1"/>
    </source>
</evidence>
<keyword evidence="5 6" id="KW-0472">Membrane</keyword>
<evidence type="ECO:0000256" key="6">
    <source>
        <dbReference type="RuleBase" id="RU364113"/>
    </source>
</evidence>
<comment type="subunit">
    <text evidence="6">HflC and HflK may interact to form a multimeric complex.</text>
</comment>
<evidence type="ECO:0000256" key="1">
    <source>
        <dbReference type="ARBA" id="ARBA00004167"/>
    </source>
</evidence>
<accession>A0ABM7VIR6</accession>
<sequence length="334" mass="38103">MRQEDYNDFTRQGNELMDQLRGKGRYILPIILLVVLSVSSTFQIGPEEIGVITRFGKYTKSVESGLNFKIPFIESVYKVPVERQQKLEFGFRTAEAGVQSYYEDRSQTTADESLMLTGDLNLADVEWVIQYRISDAYKFLFKVRNPEATLRDLTEAAMREIVGDRTVNEVLTIGRSEISSQLKITTQALCDEYQLGIKVEQVVLQDVNPPEPVKKAFNAVNEAQQQKETLINQAKSEYNKVIPRAKGEAEETIQKAEGYATERINKALGEARRFTDLYNEYVKAPEVTKQRIYLETMQEVMPKLGNKIITDEQGQNVLPLLQMSLDKHATTPKK</sequence>
<keyword evidence="9" id="KW-0614">Plasmid</keyword>
<proteinExistence type="inferred from homology"/>
<evidence type="ECO:0000313" key="10">
    <source>
        <dbReference type="Proteomes" id="UP001354989"/>
    </source>
</evidence>
<evidence type="ECO:0000256" key="5">
    <source>
        <dbReference type="ARBA" id="ARBA00023136"/>
    </source>
</evidence>
<dbReference type="Gene3D" id="3.30.479.30">
    <property type="entry name" value="Band 7 domain"/>
    <property type="match status" value="1"/>
</dbReference>
<comment type="similarity">
    <text evidence="2 6">Belongs to the band 7/mec-2 family. HflK subfamily.</text>
</comment>
<dbReference type="NCBIfam" id="TIGR01933">
    <property type="entry name" value="hflK"/>
    <property type="match status" value="1"/>
</dbReference>
<dbReference type="SUPFAM" id="SSF117892">
    <property type="entry name" value="Band 7/SPFH domain"/>
    <property type="match status" value="1"/>
</dbReference>
<feature type="domain" description="Band 7" evidence="8">
    <location>
        <begin position="39"/>
        <end position="221"/>
    </location>
</feature>
<dbReference type="InterPro" id="IPR010201">
    <property type="entry name" value="HflK"/>
</dbReference>
<evidence type="ECO:0000256" key="2">
    <source>
        <dbReference type="ARBA" id="ARBA00006971"/>
    </source>
</evidence>
<dbReference type="EMBL" id="AP025293">
    <property type="protein sequence ID" value="BDD00872.1"/>
    <property type="molecule type" value="Genomic_DNA"/>
</dbReference>
<organism evidence="9 10">
    <name type="scientific">Persicobacter psychrovividus</name>
    <dbReference type="NCBI Taxonomy" id="387638"/>
    <lineage>
        <taxon>Bacteria</taxon>
        <taxon>Pseudomonadati</taxon>
        <taxon>Bacteroidota</taxon>
        <taxon>Cytophagia</taxon>
        <taxon>Cytophagales</taxon>
        <taxon>Persicobacteraceae</taxon>
        <taxon>Persicobacter</taxon>
    </lineage>
</organism>
<keyword evidence="3 6" id="KW-0812">Transmembrane</keyword>
<dbReference type="PANTHER" id="PTHR43327:SF2">
    <property type="entry name" value="MODULATOR OF FTSH PROTEASE HFLK"/>
    <property type="match status" value="1"/>
</dbReference>
<dbReference type="Proteomes" id="UP001354989">
    <property type="component" value="Plasmid pPP1"/>
</dbReference>
<evidence type="ECO:0000256" key="3">
    <source>
        <dbReference type="ARBA" id="ARBA00022692"/>
    </source>
</evidence>
<dbReference type="InterPro" id="IPR001107">
    <property type="entry name" value="Band_7"/>
</dbReference>
<evidence type="ECO:0000256" key="4">
    <source>
        <dbReference type="ARBA" id="ARBA00022989"/>
    </source>
</evidence>
<dbReference type="SMART" id="SM00244">
    <property type="entry name" value="PHB"/>
    <property type="match status" value="1"/>
</dbReference>
<dbReference type="Pfam" id="PF01145">
    <property type="entry name" value="Band_7"/>
    <property type="match status" value="1"/>
</dbReference>
<name>A0ABM7VIR6_9BACT</name>
<comment type="subcellular location">
    <subcellularLocation>
        <location evidence="1">Membrane</location>
        <topology evidence="1">Single-pass membrane protein</topology>
    </subcellularLocation>
</comment>